<organism evidence="1">
    <name type="scientific">marine sediment metagenome</name>
    <dbReference type="NCBI Taxonomy" id="412755"/>
    <lineage>
        <taxon>unclassified sequences</taxon>
        <taxon>metagenomes</taxon>
        <taxon>ecological metagenomes</taxon>
    </lineage>
</organism>
<comment type="caution">
    <text evidence="1">The sequence shown here is derived from an EMBL/GenBank/DDBJ whole genome shotgun (WGS) entry which is preliminary data.</text>
</comment>
<name>A0A0F9NNP6_9ZZZZ</name>
<proteinExistence type="predicted"/>
<evidence type="ECO:0000313" key="1">
    <source>
        <dbReference type="EMBL" id="KKN13687.1"/>
    </source>
</evidence>
<dbReference type="EMBL" id="LAZR01003896">
    <property type="protein sequence ID" value="KKN13687.1"/>
    <property type="molecule type" value="Genomic_DNA"/>
</dbReference>
<dbReference type="SUPFAM" id="SSF56317">
    <property type="entry name" value="Carbon-nitrogen hydrolase"/>
    <property type="match status" value="1"/>
</dbReference>
<gene>
    <name evidence="1" type="ORF">LCGC14_1003890</name>
</gene>
<accession>A0A0F9NNP6</accession>
<reference evidence="1" key="1">
    <citation type="journal article" date="2015" name="Nature">
        <title>Complex archaea that bridge the gap between prokaryotes and eukaryotes.</title>
        <authorList>
            <person name="Spang A."/>
            <person name="Saw J.H."/>
            <person name="Jorgensen S.L."/>
            <person name="Zaremba-Niedzwiedzka K."/>
            <person name="Martijn J."/>
            <person name="Lind A.E."/>
            <person name="van Eijk R."/>
            <person name="Schleper C."/>
            <person name="Guy L."/>
            <person name="Ettema T.J."/>
        </authorList>
    </citation>
    <scope>NUCLEOTIDE SEQUENCE</scope>
</reference>
<protein>
    <recommendedName>
        <fullName evidence="2">CN hydrolase domain-containing protein</fullName>
    </recommendedName>
</protein>
<dbReference type="AlphaFoldDB" id="A0A0F9NNP6"/>
<sequence length="61" mass="7406">MKVACIQPKIKKDRTECYNEIEKILKDLSEKVQNCEIVCLPEKWVPFHKIFSKKWFKCYNI</sequence>
<dbReference type="InterPro" id="IPR036526">
    <property type="entry name" value="C-N_Hydrolase_sf"/>
</dbReference>
<evidence type="ECO:0008006" key="2">
    <source>
        <dbReference type="Google" id="ProtNLM"/>
    </source>
</evidence>